<dbReference type="PANTHER" id="PTHR42852:SF6">
    <property type="entry name" value="THIOL:DISULFIDE INTERCHANGE PROTEIN DSBE"/>
    <property type="match status" value="1"/>
</dbReference>
<dbReference type="InterPro" id="IPR036249">
    <property type="entry name" value="Thioredoxin-like_sf"/>
</dbReference>
<dbReference type="InterPro" id="IPR013766">
    <property type="entry name" value="Thioredoxin_domain"/>
</dbReference>
<comment type="subcellular location">
    <subcellularLocation>
        <location evidence="1">Cell envelope</location>
    </subcellularLocation>
</comment>
<sequence length="196" mass="21949">MLKATLITAVSAMLFSVSGYVKNATPRNKSQHTKTSFQSLATPTRANNIADSALLKVGDKCPEFVFRDTSGYDGRNVKLSDLKGKYVLIDVWASWCAPCRAQYPYIVSLEAKMKNKAITFVSISIDSHVWRWKGPNLTQMGGIQWMVRDEVFEKAFGINAIPRFILLDKDGNVLNLKMPLPSHPELEQELNKLNGI</sequence>
<dbReference type="SUPFAM" id="SSF52833">
    <property type="entry name" value="Thioredoxin-like"/>
    <property type="match status" value="1"/>
</dbReference>
<dbReference type="CDD" id="cd02966">
    <property type="entry name" value="TlpA_like_family"/>
    <property type="match status" value="1"/>
</dbReference>
<dbReference type="GO" id="GO:0017004">
    <property type="term" value="P:cytochrome complex assembly"/>
    <property type="evidence" value="ECO:0007669"/>
    <property type="project" value="UniProtKB-KW"/>
</dbReference>
<dbReference type="AlphaFoldDB" id="A0A4Y8SIL1"/>
<dbReference type="EMBL" id="SOZE01000006">
    <property type="protein sequence ID" value="TFF38490.1"/>
    <property type="molecule type" value="Genomic_DNA"/>
</dbReference>
<feature type="domain" description="Thioredoxin" evidence="6">
    <location>
        <begin position="55"/>
        <end position="196"/>
    </location>
</feature>
<feature type="chain" id="PRO_5021497230" evidence="5">
    <location>
        <begin position="24"/>
        <end position="196"/>
    </location>
</feature>
<dbReference type="PROSITE" id="PS51352">
    <property type="entry name" value="THIOREDOXIN_2"/>
    <property type="match status" value="1"/>
</dbReference>
<evidence type="ECO:0000256" key="1">
    <source>
        <dbReference type="ARBA" id="ARBA00004196"/>
    </source>
</evidence>
<keyword evidence="3" id="KW-1015">Disulfide bond</keyword>
<dbReference type="Pfam" id="PF08534">
    <property type="entry name" value="Redoxin"/>
    <property type="match status" value="1"/>
</dbReference>
<dbReference type="PROSITE" id="PS00194">
    <property type="entry name" value="THIOREDOXIN_1"/>
    <property type="match status" value="1"/>
</dbReference>
<evidence type="ECO:0000256" key="5">
    <source>
        <dbReference type="SAM" id="SignalP"/>
    </source>
</evidence>
<keyword evidence="2" id="KW-0201">Cytochrome c-type biogenesis</keyword>
<keyword evidence="4" id="KW-0676">Redox-active center</keyword>
<keyword evidence="5" id="KW-0732">Signal</keyword>
<protein>
    <submittedName>
        <fullName evidence="7">TlpA family protein disulfide reductase</fullName>
    </submittedName>
</protein>
<evidence type="ECO:0000313" key="8">
    <source>
        <dbReference type="Proteomes" id="UP000297540"/>
    </source>
</evidence>
<dbReference type="GO" id="GO:0016491">
    <property type="term" value="F:oxidoreductase activity"/>
    <property type="evidence" value="ECO:0007669"/>
    <property type="project" value="InterPro"/>
</dbReference>
<dbReference type="OrthoDB" id="1095575at2"/>
<dbReference type="GO" id="GO:0030313">
    <property type="term" value="C:cell envelope"/>
    <property type="evidence" value="ECO:0007669"/>
    <property type="project" value="UniProtKB-SubCell"/>
</dbReference>
<name>A0A4Y8SIL1_9SPHI</name>
<organism evidence="7 8">
    <name type="scientific">Mucilaginibacter psychrotolerans</name>
    <dbReference type="NCBI Taxonomy" id="1524096"/>
    <lineage>
        <taxon>Bacteria</taxon>
        <taxon>Pseudomonadati</taxon>
        <taxon>Bacteroidota</taxon>
        <taxon>Sphingobacteriia</taxon>
        <taxon>Sphingobacteriales</taxon>
        <taxon>Sphingobacteriaceae</taxon>
        <taxon>Mucilaginibacter</taxon>
    </lineage>
</organism>
<dbReference type="InterPro" id="IPR013740">
    <property type="entry name" value="Redoxin"/>
</dbReference>
<evidence type="ECO:0000313" key="7">
    <source>
        <dbReference type="EMBL" id="TFF38490.1"/>
    </source>
</evidence>
<comment type="caution">
    <text evidence="7">The sequence shown here is derived from an EMBL/GenBank/DDBJ whole genome shotgun (WGS) entry which is preliminary data.</text>
</comment>
<dbReference type="RefSeq" id="WP_133228715.1">
    <property type="nucleotide sequence ID" value="NZ_SOZE01000006.1"/>
</dbReference>
<keyword evidence="8" id="KW-1185">Reference proteome</keyword>
<feature type="signal peptide" evidence="5">
    <location>
        <begin position="1"/>
        <end position="23"/>
    </location>
</feature>
<dbReference type="InterPro" id="IPR050553">
    <property type="entry name" value="Thioredoxin_ResA/DsbE_sf"/>
</dbReference>
<dbReference type="Gene3D" id="3.40.30.10">
    <property type="entry name" value="Glutaredoxin"/>
    <property type="match status" value="1"/>
</dbReference>
<dbReference type="Proteomes" id="UP000297540">
    <property type="component" value="Unassembled WGS sequence"/>
</dbReference>
<reference evidence="7 8" key="1">
    <citation type="journal article" date="2017" name="Int. J. Syst. Evol. Microbiol.">
        <title>Mucilaginibacterpsychrotolerans sp. nov., isolated from peatlands.</title>
        <authorList>
            <person name="Deng Y."/>
            <person name="Shen L."/>
            <person name="Xu B."/>
            <person name="Liu Y."/>
            <person name="Gu Z."/>
            <person name="Liu H."/>
            <person name="Zhou Y."/>
        </authorList>
    </citation>
    <scope>NUCLEOTIDE SEQUENCE [LARGE SCALE GENOMIC DNA]</scope>
    <source>
        <strain evidence="7 8">NH7-4</strain>
    </source>
</reference>
<gene>
    <name evidence="7" type="ORF">E2R66_08465</name>
</gene>
<evidence type="ECO:0000256" key="4">
    <source>
        <dbReference type="ARBA" id="ARBA00023284"/>
    </source>
</evidence>
<evidence type="ECO:0000256" key="2">
    <source>
        <dbReference type="ARBA" id="ARBA00022748"/>
    </source>
</evidence>
<evidence type="ECO:0000256" key="3">
    <source>
        <dbReference type="ARBA" id="ARBA00023157"/>
    </source>
</evidence>
<proteinExistence type="predicted"/>
<accession>A0A4Y8SIL1</accession>
<dbReference type="PANTHER" id="PTHR42852">
    <property type="entry name" value="THIOL:DISULFIDE INTERCHANGE PROTEIN DSBE"/>
    <property type="match status" value="1"/>
</dbReference>
<dbReference type="InterPro" id="IPR017937">
    <property type="entry name" value="Thioredoxin_CS"/>
</dbReference>
<evidence type="ECO:0000259" key="6">
    <source>
        <dbReference type="PROSITE" id="PS51352"/>
    </source>
</evidence>